<feature type="domain" description="H15" evidence="8">
    <location>
        <begin position="19"/>
        <end position="92"/>
    </location>
</feature>
<dbReference type="InterPro" id="IPR005818">
    <property type="entry name" value="Histone_H1/H5_H15"/>
</dbReference>
<name>A0A913YZ21_EXADI</name>
<proteinExistence type="inferred from homology"/>
<dbReference type="Gene3D" id="1.10.10.10">
    <property type="entry name" value="Winged helix-like DNA-binding domain superfamily/Winged helix DNA-binding domain"/>
    <property type="match status" value="1"/>
</dbReference>
<dbReference type="CDD" id="cd00073">
    <property type="entry name" value="H15"/>
    <property type="match status" value="1"/>
</dbReference>
<dbReference type="PROSITE" id="PS51504">
    <property type="entry name" value="H15"/>
    <property type="match status" value="1"/>
</dbReference>
<dbReference type="GO" id="GO:0005634">
    <property type="term" value="C:nucleus"/>
    <property type="evidence" value="ECO:0007669"/>
    <property type="project" value="UniProtKB-SubCell"/>
</dbReference>
<dbReference type="InterPro" id="IPR036390">
    <property type="entry name" value="WH_DNA-bd_sf"/>
</dbReference>
<dbReference type="InterPro" id="IPR036388">
    <property type="entry name" value="WH-like_DNA-bd_sf"/>
</dbReference>
<organism evidence="9 10">
    <name type="scientific">Exaiptasia diaphana</name>
    <name type="common">Tropical sea anemone</name>
    <name type="synonym">Aiptasia pulchella</name>
    <dbReference type="NCBI Taxonomy" id="2652724"/>
    <lineage>
        <taxon>Eukaryota</taxon>
        <taxon>Metazoa</taxon>
        <taxon>Cnidaria</taxon>
        <taxon>Anthozoa</taxon>
        <taxon>Hexacorallia</taxon>
        <taxon>Actiniaria</taxon>
        <taxon>Aiptasiidae</taxon>
        <taxon>Exaiptasia</taxon>
    </lineage>
</organism>
<dbReference type="InterPro" id="IPR005819">
    <property type="entry name" value="H1/H5"/>
</dbReference>
<dbReference type="GO" id="GO:0030261">
    <property type="term" value="P:chromosome condensation"/>
    <property type="evidence" value="ECO:0007669"/>
    <property type="project" value="TreeGrafter"/>
</dbReference>
<dbReference type="EnsemblMetazoa" id="XM_028663549.1">
    <property type="protein sequence ID" value="XP_028519350.1"/>
    <property type="gene ID" value="LOC110253648"/>
</dbReference>
<feature type="region of interest" description="Disordered" evidence="7">
    <location>
        <begin position="75"/>
        <end position="175"/>
    </location>
</feature>
<dbReference type="PANTHER" id="PTHR11467:SF36">
    <property type="entry name" value="HISTONE 24-RELATED"/>
    <property type="match status" value="1"/>
</dbReference>
<dbReference type="GeneID" id="110253648"/>
<dbReference type="SMART" id="SM00526">
    <property type="entry name" value="H15"/>
    <property type="match status" value="1"/>
</dbReference>
<dbReference type="Pfam" id="PF00538">
    <property type="entry name" value="Linker_histone"/>
    <property type="match status" value="1"/>
</dbReference>
<dbReference type="FunFam" id="1.10.10.10:FF:000140">
    <property type="entry name" value="Histone H1.0"/>
    <property type="match status" value="1"/>
</dbReference>
<evidence type="ECO:0000256" key="5">
    <source>
        <dbReference type="ARBA" id="ARBA00023242"/>
    </source>
</evidence>
<dbReference type="EnsemblMetazoa" id="XM_028663550.1">
    <property type="protein sequence ID" value="XP_028519351.1"/>
    <property type="gene ID" value="LOC110253649"/>
</dbReference>
<evidence type="ECO:0000313" key="9">
    <source>
        <dbReference type="EnsemblMetazoa" id="XP_028519351.1"/>
    </source>
</evidence>
<evidence type="ECO:0000256" key="4">
    <source>
        <dbReference type="ARBA" id="ARBA00023125"/>
    </source>
</evidence>
<comment type="similarity">
    <text evidence="6">Belongs to the histone H1/H5 family.</text>
</comment>
<dbReference type="GO" id="GO:0000786">
    <property type="term" value="C:nucleosome"/>
    <property type="evidence" value="ECO:0007669"/>
    <property type="project" value="InterPro"/>
</dbReference>
<keyword evidence="5 6" id="KW-0539">Nucleus</keyword>
<dbReference type="GeneID" id="110253649"/>
<comment type="subcellular location">
    <subcellularLocation>
        <location evidence="2">Chromosome</location>
    </subcellularLocation>
    <subcellularLocation>
        <location evidence="1 6">Nucleus</location>
    </subcellularLocation>
</comment>
<feature type="region of interest" description="Disordered" evidence="7">
    <location>
        <begin position="1"/>
        <end position="23"/>
    </location>
</feature>
<evidence type="ECO:0000256" key="1">
    <source>
        <dbReference type="ARBA" id="ARBA00004123"/>
    </source>
</evidence>
<evidence type="ECO:0000313" key="10">
    <source>
        <dbReference type="Proteomes" id="UP000887567"/>
    </source>
</evidence>
<dbReference type="GO" id="GO:0006334">
    <property type="term" value="P:nucleosome assembly"/>
    <property type="evidence" value="ECO:0007669"/>
    <property type="project" value="InterPro"/>
</dbReference>
<dbReference type="OrthoDB" id="7765404at2759"/>
<feature type="compositionally biased region" description="Basic residues" evidence="7">
    <location>
        <begin position="154"/>
        <end position="175"/>
    </location>
</feature>
<dbReference type="GO" id="GO:0045910">
    <property type="term" value="P:negative regulation of DNA recombination"/>
    <property type="evidence" value="ECO:0007669"/>
    <property type="project" value="TreeGrafter"/>
</dbReference>
<dbReference type="GO" id="GO:0030527">
    <property type="term" value="F:structural constituent of chromatin"/>
    <property type="evidence" value="ECO:0007669"/>
    <property type="project" value="InterPro"/>
</dbReference>
<dbReference type="AlphaFoldDB" id="A0A913YZ21"/>
<accession>A0A913YZ21</accession>
<dbReference type="GO" id="GO:0031492">
    <property type="term" value="F:nucleosomal DNA binding"/>
    <property type="evidence" value="ECO:0007669"/>
    <property type="project" value="TreeGrafter"/>
</dbReference>
<dbReference type="PRINTS" id="PR00624">
    <property type="entry name" value="HISTONEH5"/>
</dbReference>
<dbReference type="RefSeq" id="XP_028519351.1">
    <property type="nucleotide sequence ID" value="XM_028663550.1"/>
</dbReference>
<dbReference type="SUPFAM" id="SSF46785">
    <property type="entry name" value="Winged helix' DNA-binding domain"/>
    <property type="match status" value="1"/>
</dbReference>
<evidence type="ECO:0000256" key="3">
    <source>
        <dbReference type="ARBA" id="ARBA00022454"/>
    </source>
</evidence>
<keyword evidence="3 6" id="KW-0158">Chromosome</keyword>
<keyword evidence="10" id="KW-1185">Reference proteome</keyword>
<keyword evidence="4 6" id="KW-0238">DNA-binding</keyword>
<feature type="compositionally biased region" description="Basic residues" evidence="7">
    <location>
        <begin position="99"/>
        <end position="146"/>
    </location>
</feature>
<dbReference type="GO" id="GO:0003690">
    <property type="term" value="F:double-stranded DNA binding"/>
    <property type="evidence" value="ECO:0007669"/>
    <property type="project" value="TreeGrafter"/>
</dbReference>
<evidence type="ECO:0000256" key="6">
    <source>
        <dbReference type="RuleBase" id="RU003894"/>
    </source>
</evidence>
<evidence type="ECO:0000259" key="8">
    <source>
        <dbReference type="PROSITE" id="PS51504"/>
    </source>
</evidence>
<reference evidence="9" key="1">
    <citation type="submission" date="2022-11" db="UniProtKB">
        <authorList>
            <consortium name="EnsemblMetazoa"/>
        </authorList>
    </citation>
    <scope>IDENTIFICATION</scope>
</reference>
<dbReference type="RefSeq" id="XP_028519350.1">
    <property type="nucleotide sequence ID" value="XM_028663549.1"/>
</dbReference>
<sequence>MSDSASSPKKAKKPQKPALHPPYKEMIKAALTSLKDRTGSSRQAIEKYIRANYPVNDNCASQLRLSLKRLSDKGTIVHSKGKGASGSFKLNKAAVAEKKPKKKTVKKPAAKKAAKKEKPKSPKKPASKKTSKSPKKSAKSPAKKSKKSADKPKKVTKKPAAKKAGKKPAKKTAKK</sequence>
<dbReference type="Proteomes" id="UP000887567">
    <property type="component" value="Unplaced"/>
</dbReference>
<evidence type="ECO:0000256" key="2">
    <source>
        <dbReference type="ARBA" id="ARBA00004286"/>
    </source>
</evidence>
<dbReference type="PANTHER" id="PTHR11467">
    <property type="entry name" value="HISTONE H1"/>
    <property type="match status" value="1"/>
</dbReference>
<protein>
    <recommendedName>
        <fullName evidence="8">H15 domain-containing protein</fullName>
    </recommendedName>
</protein>
<evidence type="ECO:0000256" key="7">
    <source>
        <dbReference type="SAM" id="MobiDB-lite"/>
    </source>
</evidence>